<evidence type="ECO:0000313" key="2">
    <source>
        <dbReference type="EMBL" id="KAK7872612.1"/>
    </source>
</evidence>
<dbReference type="SUPFAM" id="SSF56112">
    <property type="entry name" value="Protein kinase-like (PK-like)"/>
    <property type="match status" value="1"/>
</dbReference>
<dbReference type="InterPro" id="IPR004119">
    <property type="entry name" value="EcKL"/>
</dbReference>
<comment type="caution">
    <text evidence="2">The sequence shown here is derived from an EMBL/GenBank/DDBJ whole genome shotgun (WGS) entry which is preliminary data.</text>
</comment>
<accession>A0AAN9W7R6</accession>
<dbReference type="SMART" id="SM00587">
    <property type="entry name" value="CHK"/>
    <property type="match status" value="1"/>
</dbReference>
<dbReference type="AlphaFoldDB" id="A0AAN9W7R6"/>
<dbReference type="EMBL" id="JAZDUA010000022">
    <property type="protein sequence ID" value="KAK7872612.1"/>
    <property type="molecule type" value="Genomic_DNA"/>
</dbReference>
<dbReference type="Gene3D" id="3.90.1200.10">
    <property type="match status" value="1"/>
</dbReference>
<sequence length="416" mass="48615">MSTNPKPAALTKQEQESDGSWIDEGILKQIVKQGAAIQRVNVERATGKGDNYLSIIYRVRAEYQLQDSDHVHCKRLIIKGLPDGEYMLGLIEELNLFRREVSIYRDILPKLYAFADSQLGNDSFKRFSADYHETDRANTIILDDLKFHGFVMASRKDRLDFSHAKLVIQSLARLHAVSIAYTKKNPNFLSQFEECMYCESNRERLLEFIPPTLRDITEVVKKWEGFDKIEKKLERLQETLMDKLIDMCNFKGFQHVLLHGDTWVNNILFKYTETGEPVDVRFVDYQITRKNSPAFDLQYFLFSSLQSDILFLHYDSFLREYYNELKDTVNKLDYGCELFTFDEFDQEMKRTSCFGLYSAISILAVVLANPNDIIDLEKLTLENGEIQLFNKVYESPEFRKAFEPVLLYFNERGVLD</sequence>
<name>A0AAN9W7R6_9ORTH</name>
<feature type="domain" description="CHK kinase-like" evidence="1">
    <location>
        <begin position="140"/>
        <end position="331"/>
    </location>
</feature>
<proteinExistence type="predicted"/>
<keyword evidence="3" id="KW-1185">Reference proteome</keyword>
<protein>
    <recommendedName>
        <fullName evidence="1">CHK kinase-like domain-containing protein</fullName>
    </recommendedName>
</protein>
<reference evidence="2 3" key="1">
    <citation type="submission" date="2024-03" db="EMBL/GenBank/DDBJ databases">
        <title>The genome assembly and annotation of the cricket Gryllus longicercus Weissman &amp; Gray.</title>
        <authorList>
            <person name="Szrajer S."/>
            <person name="Gray D."/>
            <person name="Ylla G."/>
        </authorList>
    </citation>
    <scope>NUCLEOTIDE SEQUENCE [LARGE SCALE GENOMIC DNA]</scope>
    <source>
        <strain evidence="2">DAG 2021-001</strain>
        <tissue evidence="2">Whole body minus gut</tissue>
    </source>
</reference>
<gene>
    <name evidence="2" type="ORF">R5R35_001949</name>
</gene>
<dbReference type="InterPro" id="IPR015897">
    <property type="entry name" value="CHK_kinase-like"/>
</dbReference>
<evidence type="ECO:0000259" key="1">
    <source>
        <dbReference type="SMART" id="SM00587"/>
    </source>
</evidence>
<dbReference type="Proteomes" id="UP001378592">
    <property type="component" value="Unassembled WGS sequence"/>
</dbReference>
<evidence type="ECO:0000313" key="3">
    <source>
        <dbReference type="Proteomes" id="UP001378592"/>
    </source>
</evidence>
<dbReference type="InterPro" id="IPR011009">
    <property type="entry name" value="Kinase-like_dom_sf"/>
</dbReference>
<dbReference type="Pfam" id="PF02958">
    <property type="entry name" value="EcKL"/>
    <property type="match status" value="1"/>
</dbReference>
<dbReference type="PANTHER" id="PTHR11012">
    <property type="entry name" value="PROTEIN KINASE-LIKE DOMAIN-CONTAINING"/>
    <property type="match status" value="1"/>
</dbReference>
<dbReference type="PANTHER" id="PTHR11012:SF56">
    <property type="entry name" value="CHK KINASE-LIKE DOMAIN-CONTAINING PROTEIN-RELATED"/>
    <property type="match status" value="1"/>
</dbReference>
<organism evidence="2 3">
    <name type="scientific">Gryllus longicercus</name>
    <dbReference type="NCBI Taxonomy" id="2509291"/>
    <lineage>
        <taxon>Eukaryota</taxon>
        <taxon>Metazoa</taxon>
        <taxon>Ecdysozoa</taxon>
        <taxon>Arthropoda</taxon>
        <taxon>Hexapoda</taxon>
        <taxon>Insecta</taxon>
        <taxon>Pterygota</taxon>
        <taxon>Neoptera</taxon>
        <taxon>Polyneoptera</taxon>
        <taxon>Orthoptera</taxon>
        <taxon>Ensifera</taxon>
        <taxon>Gryllidea</taxon>
        <taxon>Grylloidea</taxon>
        <taxon>Gryllidae</taxon>
        <taxon>Gryllinae</taxon>
        <taxon>Gryllus</taxon>
    </lineage>
</organism>